<evidence type="ECO:0000313" key="1">
    <source>
        <dbReference type="EMBL" id="GAC96629.1"/>
    </source>
</evidence>
<reference evidence="2" key="1">
    <citation type="journal article" date="2013" name="Genome Announc.">
        <title>Draft genome sequence of the basidiomycetous yeast-like fungus Pseudozyma hubeiensis SY62, which produces an abundant amount of the biosurfactant mannosylerythritol lipids.</title>
        <authorList>
            <person name="Konishi M."/>
            <person name="Hatada Y."/>
            <person name="Horiuchi J."/>
        </authorList>
    </citation>
    <scope>NUCLEOTIDE SEQUENCE [LARGE SCALE GENOMIC DNA]</scope>
    <source>
        <strain evidence="2">SY62</strain>
    </source>
</reference>
<keyword evidence="2" id="KW-1185">Reference proteome</keyword>
<protein>
    <submittedName>
        <fullName evidence="1">Protein AFG2</fullName>
    </submittedName>
</protein>
<organism evidence="1 2">
    <name type="scientific">Pseudozyma hubeiensis (strain SY62)</name>
    <name type="common">Yeast</name>
    <dbReference type="NCBI Taxonomy" id="1305764"/>
    <lineage>
        <taxon>Eukaryota</taxon>
        <taxon>Fungi</taxon>
        <taxon>Dikarya</taxon>
        <taxon>Basidiomycota</taxon>
        <taxon>Ustilaginomycotina</taxon>
        <taxon>Ustilaginomycetes</taxon>
        <taxon>Ustilaginales</taxon>
        <taxon>Ustilaginaceae</taxon>
        <taxon>Pseudozyma</taxon>
    </lineage>
</organism>
<name>R9P5M7_PSEHS</name>
<accession>R9P5M7</accession>
<dbReference type="EMBL" id="DF238805">
    <property type="protein sequence ID" value="GAC96629.1"/>
    <property type="molecule type" value="Genomic_DNA"/>
</dbReference>
<dbReference type="HOGENOM" id="CLU_1797319_0_0_1"/>
<dbReference type="RefSeq" id="XP_012190216.1">
    <property type="nucleotide sequence ID" value="XM_012334826.1"/>
</dbReference>
<sequence>MKQGSCVGLSVYECRVACVHLCHQTPVNATIRHPTLTVSSRICSAVYEAVFIACEGELFGKRPRRLDCSQLGHDSSAPLVLCSPPLSASPTSTSLLSDVGYLHHLSSVVIATRTHKPSHIIDPHYYRHRRTLRHCTIAFAAKLL</sequence>
<gene>
    <name evidence="1" type="ORF">PHSY_004212</name>
</gene>
<dbReference type="Proteomes" id="UP000014071">
    <property type="component" value="Unassembled WGS sequence"/>
</dbReference>
<dbReference type="AlphaFoldDB" id="R9P5M7"/>
<dbReference type="GeneID" id="24109495"/>
<evidence type="ECO:0000313" key="2">
    <source>
        <dbReference type="Proteomes" id="UP000014071"/>
    </source>
</evidence>
<proteinExistence type="predicted"/>